<accession>A0A2N9IZ58</accession>
<dbReference type="Gene3D" id="3.40.50.720">
    <property type="entry name" value="NAD(P)-binding Rossmann-like Domain"/>
    <property type="match status" value="2"/>
</dbReference>
<dbReference type="PANTHER" id="PTHR48476:SF1">
    <property type="entry name" value="SHORT-CHAIN DEHYDROGENASE TIC 32, CHLOROPLASTIC-LIKE"/>
    <property type="match status" value="1"/>
</dbReference>
<evidence type="ECO:0000313" key="1">
    <source>
        <dbReference type="EMBL" id="SPD30182.1"/>
    </source>
</evidence>
<dbReference type="PRINTS" id="PR00081">
    <property type="entry name" value="GDHRDH"/>
</dbReference>
<organism evidence="1">
    <name type="scientific">Fagus sylvatica</name>
    <name type="common">Beechnut</name>
    <dbReference type="NCBI Taxonomy" id="28930"/>
    <lineage>
        <taxon>Eukaryota</taxon>
        <taxon>Viridiplantae</taxon>
        <taxon>Streptophyta</taxon>
        <taxon>Embryophyta</taxon>
        <taxon>Tracheophyta</taxon>
        <taxon>Spermatophyta</taxon>
        <taxon>Magnoliopsida</taxon>
        <taxon>eudicotyledons</taxon>
        <taxon>Gunneridae</taxon>
        <taxon>Pentapetalae</taxon>
        <taxon>rosids</taxon>
        <taxon>fabids</taxon>
        <taxon>Fagales</taxon>
        <taxon>Fagaceae</taxon>
        <taxon>Fagus</taxon>
    </lineage>
</organism>
<dbReference type="InterPro" id="IPR036291">
    <property type="entry name" value="NAD(P)-bd_dom_sf"/>
</dbReference>
<proteinExistence type="predicted"/>
<dbReference type="AlphaFoldDB" id="A0A2N9IZ58"/>
<dbReference type="EMBL" id="OIVN01006304">
    <property type="protein sequence ID" value="SPD30182.1"/>
    <property type="molecule type" value="Genomic_DNA"/>
</dbReference>
<dbReference type="InterPro" id="IPR002347">
    <property type="entry name" value="SDR_fam"/>
</dbReference>
<reference evidence="1" key="1">
    <citation type="submission" date="2018-02" db="EMBL/GenBank/DDBJ databases">
        <authorList>
            <person name="Cohen D.B."/>
            <person name="Kent A.D."/>
        </authorList>
    </citation>
    <scope>NUCLEOTIDE SEQUENCE</scope>
</reference>
<dbReference type="SUPFAM" id="SSF51735">
    <property type="entry name" value="NAD(P)-binding Rossmann-fold domains"/>
    <property type="match status" value="1"/>
</dbReference>
<gene>
    <name evidence="1" type="ORF">FSB_LOCUS58064</name>
</gene>
<name>A0A2N9IZ58_FAGSY</name>
<dbReference type="PANTHER" id="PTHR48476">
    <property type="entry name" value="SHORT-CHAIN DEHYDROGENASE TIC 32, CHLOROPLASTIC-LIKE"/>
    <property type="match status" value="1"/>
</dbReference>
<dbReference type="InterPro" id="IPR055280">
    <property type="entry name" value="TIC32"/>
</dbReference>
<protein>
    <submittedName>
        <fullName evidence="1">Uncharacterized protein</fullName>
    </submittedName>
</protein>
<dbReference type="Pfam" id="PF00106">
    <property type="entry name" value="adh_short"/>
    <property type="match status" value="1"/>
</dbReference>
<sequence length="223" mass="24181">MKETLRYLAGLAGPSGYGSNSTAEQITEDFSCIVPSHLTAIITGATSGIGAETARVLAKKGVRIVIPARDLKRASELMEEIQKESPQAEIILLEVDLSSLTSVKRFCTQFLSLGLPLNILINNAGIFSQNLEFSEDKIEMTFTTNYLDSIFFIASKLLKSTSQGASTTCYVALSPQLEGVTGKYYADCNESNCSSLANDESEAQKLFKQTRAVIYKRLGQPAA</sequence>